<gene>
    <name evidence="6" type="ORF">GLAREA_08435</name>
</gene>
<dbReference type="GeneID" id="19467484"/>
<dbReference type="EMBL" id="KE145373">
    <property type="protein sequence ID" value="EPE24583.1"/>
    <property type="molecule type" value="Genomic_DNA"/>
</dbReference>
<dbReference type="Proteomes" id="UP000016922">
    <property type="component" value="Unassembled WGS sequence"/>
</dbReference>
<feature type="region of interest" description="Disordered" evidence="3">
    <location>
        <begin position="350"/>
        <end position="374"/>
    </location>
</feature>
<sequence>MDPGRRAMISGRASPRKDITAPRHDPNARISKPTRGGLGNRAPDLRQHKKTETLDDEQTRLWVSQEDSFVLKQAKKKAEIRVREGRAKPIDWLAVILRVIDPDRDLLDDDEEEAQVDVVDPEGVFEGLNDAQLGELDTDISSYVALETNKKNQDYWRTMQIICNERRLALKPQGREGRAVGSVAADVDKLLGPKTYEQLEALEKQIRTKLKSNEPIDVDYWEQLLRSLLVWKAKAKLKKVYQSVLDSRLETLRKQQEEDAAEVRAKMQQTLVNVVSKEPVGPQSDELNVSNHERGQPPFEYNKIHDPEPLLRLNAEDKSTEIMDESTFLQKVVADRRRIVKLGYIPARHDNSHKSLPGSTSKAPTTTVHEAAPPGTQRFSNVVQEDFSRATTALYEREVARGVNEDEEIFTGEESVDTTAKPQWADKYRPRKPRYFNRVQMGYEWNKYNQTHYDHDNPPPKVVQGYKFNIFYPDLIDKAKAPTFKIIREHGRRRGESFAPAGEEDTCLIRFIAGPPYEDIAFRIVDKEWDYSAKGDRGFKSSFDKVRTTCLFFSIWVHGVRAAPKALPPICRAFQYPMAPLVLAADSSTQGILQLHFQYKKVQLHVLFHLIDTI</sequence>
<dbReference type="PANTHER" id="PTHR21737">
    <property type="entry name" value="POLYGLUTAMINE BINDING PROTEIN 1/MARVEL MEMBRANE-ASSOCIATING DOMAIN CONTAINING 3"/>
    <property type="match status" value="1"/>
</dbReference>
<evidence type="ECO:0000256" key="1">
    <source>
        <dbReference type="ARBA" id="ARBA00006895"/>
    </source>
</evidence>
<dbReference type="RefSeq" id="XP_008088671.1">
    <property type="nucleotide sequence ID" value="XM_008090480.1"/>
</dbReference>
<evidence type="ECO:0000313" key="6">
    <source>
        <dbReference type="EMBL" id="EPE24583.1"/>
    </source>
</evidence>
<feature type="compositionally biased region" description="Basic and acidic residues" evidence="3">
    <location>
        <begin position="43"/>
        <end position="54"/>
    </location>
</feature>
<feature type="domain" description="Splicing factor cactin central" evidence="5">
    <location>
        <begin position="55"/>
        <end position="240"/>
    </location>
</feature>
<keyword evidence="7" id="KW-1185">Reference proteome</keyword>
<dbReference type="PANTHER" id="PTHR21737:SF4">
    <property type="entry name" value="SPLICING FACTOR CACTIN"/>
    <property type="match status" value="1"/>
</dbReference>
<evidence type="ECO:0000259" key="4">
    <source>
        <dbReference type="Pfam" id="PF09732"/>
    </source>
</evidence>
<dbReference type="Pfam" id="PF09732">
    <property type="entry name" value="CactinC_cactus"/>
    <property type="match status" value="1"/>
</dbReference>
<feature type="compositionally biased region" description="Basic and acidic residues" evidence="3">
    <location>
        <begin position="15"/>
        <end position="27"/>
    </location>
</feature>
<dbReference type="KEGG" id="glz:GLAREA_08435"/>
<dbReference type="STRING" id="1116229.S3DD13"/>
<feature type="domain" description="Splicing factor Cactin C-terminal" evidence="4">
    <location>
        <begin position="424"/>
        <end position="548"/>
    </location>
</feature>
<feature type="region of interest" description="Disordered" evidence="3">
    <location>
        <begin position="1"/>
        <end position="54"/>
    </location>
</feature>
<dbReference type="GO" id="GO:0005681">
    <property type="term" value="C:spliceosomal complex"/>
    <property type="evidence" value="ECO:0007669"/>
    <property type="project" value="TreeGrafter"/>
</dbReference>
<accession>S3DD13</accession>
<dbReference type="GO" id="GO:0045292">
    <property type="term" value="P:mRNA cis splicing, via spliceosome"/>
    <property type="evidence" value="ECO:0007669"/>
    <property type="project" value="TreeGrafter"/>
</dbReference>
<organism evidence="6 7">
    <name type="scientific">Glarea lozoyensis (strain ATCC 20868 / MF5171)</name>
    <dbReference type="NCBI Taxonomy" id="1116229"/>
    <lineage>
        <taxon>Eukaryota</taxon>
        <taxon>Fungi</taxon>
        <taxon>Dikarya</taxon>
        <taxon>Ascomycota</taxon>
        <taxon>Pezizomycotina</taxon>
        <taxon>Leotiomycetes</taxon>
        <taxon>Helotiales</taxon>
        <taxon>Helotiaceae</taxon>
        <taxon>Glarea</taxon>
    </lineage>
</organism>
<dbReference type="OMA" id="HIDFWND"/>
<proteinExistence type="inferred from homology"/>
<evidence type="ECO:0000259" key="5">
    <source>
        <dbReference type="Pfam" id="PF10312"/>
    </source>
</evidence>
<dbReference type="Pfam" id="PF10312">
    <property type="entry name" value="Cactin_mid"/>
    <property type="match status" value="1"/>
</dbReference>
<evidence type="ECO:0000313" key="7">
    <source>
        <dbReference type="Proteomes" id="UP000016922"/>
    </source>
</evidence>
<protein>
    <recommendedName>
        <fullName evidence="2">Splicing factor Cactin</fullName>
    </recommendedName>
</protein>
<comment type="similarity">
    <text evidence="1">Belongs to the CACTIN family.</text>
</comment>
<feature type="compositionally biased region" description="Polar residues" evidence="3">
    <location>
        <begin position="357"/>
        <end position="368"/>
    </location>
</feature>
<reference evidence="6 7" key="1">
    <citation type="journal article" date="2013" name="BMC Genomics">
        <title>Genomics-driven discovery of the pneumocandin biosynthetic gene cluster in the fungus Glarea lozoyensis.</title>
        <authorList>
            <person name="Chen L."/>
            <person name="Yue Q."/>
            <person name="Zhang X."/>
            <person name="Xiang M."/>
            <person name="Wang C."/>
            <person name="Li S."/>
            <person name="Che Y."/>
            <person name="Ortiz-Lopez F.J."/>
            <person name="Bills G.F."/>
            <person name="Liu X."/>
            <person name="An Z."/>
        </authorList>
    </citation>
    <scope>NUCLEOTIDE SEQUENCE [LARGE SCALE GENOMIC DNA]</scope>
    <source>
        <strain evidence="7">ATCC 20868 / MF5171</strain>
    </source>
</reference>
<dbReference type="InterPro" id="IPR018816">
    <property type="entry name" value="Cactin_central"/>
</dbReference>
<dbReference type="OrthoDB" id="265955at2759"/>
<evidence type="ECO:0000256" key="3">
    <source>
        <dbReference type="SAM" id="MobiDB-lite"/>
    </source>
</evidence>
<name>S3DD13_GLAL2</name>
<dbReference type="GO" id="GO:0005737">
    <property type="term" value="C:cytoplasm"/>
    <property type="evidence" value="ECO:0007669"/>
    <property type="project" value="TreeGrafter"/>
</dbReference>
<dbReference type="HOGENOM" id="CLU_011759_3_0_1"/>
<dbReference type="AlphaFoldDB" id="S3DD13"/>
<evidence type="ECO:0000256" key="2">
    <source>
        <dbReference type="ARBA" id="ARBA00034534"/>
    </source>
</evidence>
<dbReference type="SMART" id="SM01050">
    <property type="entry name" value="CactinC_cactus"/>
    <property type="match status" value="1"/>
</dbReference>
<dbReference type="InterPro" id="IPR019134">
    <property type="entry name" value="Cactin_C"/>
</dbReference>
<dbReference type="eggNOG" id="KOG2370">
    <property type="taxonomic scope" value="Eukaryota"/>
</dbReference>